<dbReference type="GO" id="GO:0003677">
    <property type="term" value="F:DNA binding"/>
    <property type="evidence" value="ECO:0007669"/>
    <property type="project" value="UniProtKB-UniRule"/>
</dbReference>
<protein>
    <submittedName>
        <fullName evidence="6">TetR family transcriptional regulator</fullName>
    </submittedName>
</protein>
<dbReference type="InterPro" id="IPR009057">
    <property type="entry name" value="Homeodomain-like_sf"/>
</dbReference>
<dbReference type="PANTHER" id="PTHR47506">
    <property type="entry name" value="TRANSCRIPTIONAL REGULATORY PROTEIN"/>
    <property type="match status" value="1"/>
</dbReference>
<dbReference type="InterPro" id="IPR036271">
    <property type="entry name" value="Tet_transcr_reg_TetR-rel_C_sf"/>
</dbReference>
<dbReference type="Gene3D" id="1.10.10.60">
    <property type="entry name" value="Homeodomain-like"/>
    <property type="match status" value="1"/>
</dbReference>
<gene>
    <name evidence="6" type="ORF">GCM10007876_08180</name>
</gene>
<evidence type="ECO:0000313" key="6">
    <source>
        <dbReference type="EMBL" id="GLQ30340.1"/>
    </source>
</evidence>
<dbReference type="Pfam" id="PF00440">
    <property type="entry name" value="TetR_N"/>
    <property type="match status" value="1"/>
</dbReference>
<dbReference type="RefSeq" id="WP_284379095.1">
    <property type="nucleotide sequence ID" value="NZ_BSNM01000003.1"/>
</dbReference>
<proteinExistence type="predicted"/>
<evidence type="ECO:0000256" key="3">
    <source>
        <dbReference type="ARBA" id="ARBA00023163"/>
    </source>
</evidence>
<evidence type="ECO:0000256" key="2">
    <source>
        <dbReference type="ARBA" id="ARBA00023125"/>
    </source>
</evidence>
<keyword evidence="3" id="KW-0804">Transcription</keyword>
<dbReference type="Gene3D" id="1.10.357.10">
    <property type="entry name" value="Tetracycline Repressor, domain 2"/>
    <property type="match status" value="1"/>
</dbReference>
<dbReference type="PANTHER" id="PTHR47506:SF1">
    <property type="entry name" value="HTH-TYPE TRANSCRIPTIONAL REGULATOR YJDC"/>
    <property type="match status" value="1"/>
</dbReference>
<dbReference type="Proteomes" id="UP001161389">
    <property type="component" value="Unassembled WGS sequence"/>
</dbReference>
<reference evidence="6" key="1">
    <citation type="journal article" date="2014" name="Int. J. Syst. Evol. Microbiol.">
        <title>Complete genome sequence of Corynebacterium casei LMG S-19264T (=DSM 44701T), isolated from a smear-ripened cheese.</title>
        <authorList>
            <consortium name="US DOE Joint Genome Institute (JGI-PGF)"/>
            <person name="Walter F."/>
            <person name="Albersmeier A."/>
            <person name="Kalinowski J."/>
            <person name="Ruckert C."/>
        </authorList>
    </citation>
    <scope>NUCLEOTIDE SEQUENCE</scope>
    <source>
        <strain evidence="6">NBRC 110071</strain>
    </source>
</reference>
<dbReference type="AlphaFoldDB" id="A0AA37W592"/>
<organism evidence="6 7">
    <name type="scientific">Litoribrevibacter albus</name>
    <dbReference type="NCBI Taxonomy" id="1473156"/>
    <lineage>
        <taxon>Bacteria</taxon>
        <taxon>Pseudomonadati</taxon>
        <taxon>Pseudomonadota</taxon>
        <taxon>Gammaproteobacteria</taxon>
        <taxon>Oceanospirillales</taxon>
        <taxon>Oceanospirillaceae</taxon>
        <taxon>Litoribrevibacter</taxon>
    </lineage>
</organism>
<dbReference type="PROSITE" id="PS50977">
    <property type="entry name" value="HTH_TETR_2"/>
    <property type="match status" value="1"/>
</dbReference>
<comment type="caution">
    <text evidence="6">The sequence shown here is derived from an EMBL/GenBank/DDBJ whole genome shotgun (WGS) entry which is preliminary data.</text>
</comment>
<dbReference type="EMBL" id="BSNM01000003">
    <property type="protein sequence ID" value="GLQ30340.1"/>
    <property type="molecule type" value="Genomic_DNA"/>
</dbReference>
<keyword evidence="7" id="KW-1185">Reference proteome</keyword>
<dbReference type="SUPFAM" id="SSF46689">
    <property type="entry name" value="Homeodomain-like"/>
    <property type="match status" value="1"/>
</dbReference>
<accession>A0AA37W592</accession>
<evidence type="ECO:0000256" key="1">
    <source>
        <dbReference type="ARBA" id="ARBA00023015"/>
    </source>
</evidence>
<dbReference type="SUPFAM" id="SSF48498">
    <property type="entry name" value="Tetracyclin repressor-like, C-terminal domain"/>
    <property type="match status" value="1"/>
</dbReference>
<sequence>MAMGRPRKVDPDVVLEKALLLFREKGYEATSMSDLVAATGLHKGSLYQSFGDKHTLFKTALEIYTRRTFESMSAESRRADTATEGLQRALNCMLAIAAEGSAGSLGCMAVNAMVEFAERDADVRALLQATDQKIVALIMELSQRAVEEEGAHLVQPMEMTAMMLMSVMAGLGVTLKGMITLEQAQQVVKNQLSVLGFNKDLL</sequence>
<dbReference type="InterPro" id="IPR001647">
    <property type="entry name" value="HTH_TetR"/>
</dbReference>
<keyword evidence="2 4" id="KW-0238">DNA-binding</keyword>
<feature type="DNA-binding region" description="H-T-H motif" evidence="4">
    <location>
        <begin position="31"/>
        <end position="50"/>
    </location>
</feature>
<reference evidence="6" key="2">
    <citation type="submission" date="2023-01" db="EMBL/GenBank/DDBJ databases">
        <title>Draft genome sequence of Litoribrevibacter albus strain NBRC 110071.</title>
        <authorList>
            <person name="Sun Q."/>
            <person name="Mori K."/>
        </authorList>
    </citation>
    <scope>NUCLEOTIDE SEQUENCE</scope>
    <source>
        <strain evidence="6">NBRC 110071</strain>
    </source>
</reference>
<feature type="domain" description="HTH tetR-type" evidence="5">
    <location>
        <begin position="8"/>
        <end position="68"/>
    </location>
</feature>
<evidence type="ECO:0000313" key="7">
    <source>
        <dbReference type="Proteomes" id="UP001161389"/>
    </source>
</evidence>
<evidence type="ECO:0000259" key="5">
    <source>
        <dbReference type="PROSITE" id="PS50977"/>
    </source>
</evidence>
<keyword evidence="1" id="KW-0805">Transcription regulation</keyword>
<dbReference type="PRINTS" id="PR00455">
    <property type="entry name" value="HTHTETR"/>
</dbReference>
<name>A0AA37W592_9GAMM</name>
<evidence type="ECO:0000256" key="4">
    <source>
        <dbReference type="PROSITE-ProRule" id="PRU00335"/>
    </source>
</evidence>